<dbReference type="Pfam" id="PF07816">
    <property type="entry name" value="DUF1645"/>
    <property type="match status" value="1"/>
</dbReference>
<protein>
    <submittedName>
        <fullName evidence="3">Uncharacterized protein</fullName>
    </submittedName>
</protein>
<dbReference type="EMBL" id="JAATIP010000313">
    <property type="protein sequence ID" value="KAF4352471.1"/>
    <property type="molecule type" value="Genomic_DNA"/>
</dbReference>
<keyword evidence="5" id="KW-1185">Reference proteome</keyword>
<evidence type="ECO:0000313" key="4">
    <source>
        <dbReference type="Proteomes" id="UP000525078"/>
    </source>
</evidence>
<dbReference type="InterPro" id="IPR012442">
    <property type="entry name" value="DUF1645_plant"/>
</dbReference>
<comment type="caution">
    <text evidence="3">The sequence shown here is derived from an EMBL/GenBank/DDBJ whole genome shotgun (WGS) entry which is preliminary data.</text>
</comment>
<evidence type="ECO:0000256" key="1">
    <source>
        <dbReference type="SAM" id="MobiDB-lite"/>
    </source>
</evidence>
<reference evidence="4 5" key="1">
    <citation type="journal article" date="2020" name="bioRxiv">
        <title>Sequence and annotation of 42 cannabis genomes reveals extensive copy number variation in cannabinoid synthesis and pathogen resistance genes.</title>
        <authorList>
            <person name="Mckernan K.J."/>
            <person name="Helbert Y."/>
            <person name="Kane L.T."/>
            <person name="Ebling H."/>
            <person name="Zhang L."/>
            <person name="Liu B."/>
            <person name="Eaton Z."/>
            <person name="Mclaughlin S."/>
            <person name="Kingan S."/>
            <person name="Baybayan P."/>
            <person name="Concepcion G."/>
            <person name="Jordan M."/>
            <person name="Riva A."/>
            <person name="Barbazuk W."/>
            <person name="Harkins T."/>
        </authorList>
    </citation>
    <scope>NUCLEOTIDE SEQUENCE [LARGE SCALE GENOMIC DNA]</scope>
    <source>
        <strain evidence="4 5">cv. Jamaican Lion 4</strain>
        <strain evidence="2">Father</strain>
        <strain evidence="3">Mother</strain>
        <tissue evidence="3">Leaf</tissue>
    </source>
</reference>
<feature type="compositionally biased region" description="Acidic residues" evidence="1">
    <location>
        <begin position="78"/>
        <end position="90"/>
    </location>
</feature>
<evidence type="ECO:0000313" key="5">
    <source>
        <dbReference type="Proteomes" id="UP000583929"/>
    </source>
</evidence>
<dbReference type="PANTHER" id="PTHR33095">
    <property type="entry name" value="OS07G0619500 PROTEIN"/>
    <property type="match status" value="1"/>
</dbReference>
<dbReference type="OrthoDB" id="666789at2759"/>
<dbReference type="EMBL" id="JAATIQ010000930">
    <property type="protein sequence ID" value="KAF4346708.1"/>
    <property type="molecule type" value="Genomic_DNA"/>
</dbReference>
<feature type="region of interest" description="Disordered" evidence="1">
    <location>
        <begin position="132"/>
        <end position="157"/>
    </location>
</feature>
<evidence type="ECO:0000313" key="2">
    <source>
        <dbReference type="EMBL" id="KAF4346708.1"/>
    </source>
</evidence>
<evidence type="ECO:0000313" key="3">
    <source>
        <dbReference type="EMBL" id="KAF4352471.1"/>
    </source>
</evidence>
<dbReference type="Proteomes" id="UP000525078">
    <property type="component" value="Unassembled WGS sequence"/>
</dbReference>
<feature type="region of interest" description="Disordered" evidence="1">
    <location>
        <begin position="71"/>
        <end position="90"/>
    </location>
</feature>
<name>A0A7J6E2D0_CANSA</name>
<organism evidence="3 4">
    <name type="scientific">Cannabis sativa</name>
    <name type="common">Hemp</name>
    <name type="synonym">Marijuana</name>
    <dbReference type="NCBI Taxonomy" id="3483"/>
    <lineage>
        <taxon>Eukaryota</taxon>
        <taxon>Viridiplantae</taxon>
        <taxon>Streptophyta</taxon>
        <taxon>Embryophyta</taxon>
        <taxon>Tracheophyta</taxon>
        <taxon>Spermatophyta</taxon>
        <taxon>Magnoliopsida</taxon>
        <taxon>eudicotyledons</taxon>
        <taxon>Gunneridae</taxon>
        <taxon>Pentapetalae</taxon>
        <taxon>rosids</taxon>
        <taxon>fabids</taxon>
        <taxon>Rosales</taxon>
        <taxon>Cannabaceae</taxon>
        <taxon>Cannabis</taxon>
    </lineage>
</organism>
<accession>A0A7J6E2D0</accession>
<dbReference type="OMA" id="PWRTRSK"/>
<dbReference type="AlphaFoldDB" id="A0A7J6E2D0"/>
<dbReference type="Proteomes" id="UP000583929">
    <property type="component" value="Unassembled WGS sequence"/>
</dbReference>
<dbReference type="PANTHER" id="PTHR33095:SF23">
    <property type="entry name" value="DUF1645 FAMILY PROTEIN"/>
    <property type="match status" value="1"/>
</dbReference>
<proteinExistence type="predicted"/>
<sequence>MQTDSLRSVNPSFNDYSSSGTGNLADIAARVVNEFRQENGSNGSVFGLEEYDYVPWDQFGEVNQSRSLITIPDVHREEEEEEEEEEESEFEFAFVATEPDSSPISADEIFYNGQIKPVYPLFDQSLLEKSVSSTNDVDGKKKNNNVQETTRRTRRPQLRKLMVEEERETTTSSCSSSEADELDGLKQGTYCVWKPKNVEVSDERRKKCSSTGSSRRWKLRDILSRSRSVGKEGLLFAPSIKKLGSSKRTGKEESAAIAAENENLKNGAVSIENDEGEKIKNKDEERKRTTYKQDFVGFLANVNGLSRNLHPF</sequence>
<accession>A0A803R027</accession>
<gene>
    <name evidence="3" type="ORF">F8388_012172</name>
    <name evidence="2" type="ORF">G4B88_030590</name>
</gene>